<dbReference type="AlphaFoldDB" id="U6L8S7"/>
<feature type="region of interest" description="Disordered" evidence="1">
    <location>
        <begin position="125"/>
        <end position="157"/>
    </location>
</feature>
<dbReference type="OrthoDB" id="28939at2759"/>
<feature type="compositionally biased region" description="Low complexity" evidence="1">
    <location>
        <begin position="134"/>
        <end position="143"/>
    </location>
</feature>
<keyword evidence="3" id="KW-1185">Reference proteome</keyword>
<protein>
    <submittedName>
        <fullName evidence="2">Uncharacterized protein</fullName>
    </submittedName>
</protein>
<name>U6L8S7_EIMTE</name>
<reference evidence="2" key="1">
    <citation type="submission" date="2013-10" db="EMBL/GenBank/DDBJ databases">
        <title>Genomic analysis of the causative agents of coccidiosis in chickens.</title>
        <authorList>
            <person name="Reid A.J."/>
            <person name="Blake D."/>
            <person name="Billington K."/>
            <person name="Browne H."/>
            <person name="Dunn M."/>
            <person name="Hung S."/>
            <person name="Kawahara F."/>
            <person name="Miranda-Saavedra D."/>
            <person name="Mourier T."/>
            <person name="Nagra H."/>
            <person name="Otto T.D."/>
            <person name="Rawlings N."/>
            <person name="Sanchez A."/>
            <person name="Sanders M."/>
            <person name="Subramaniam C."/>
            <person name="Tay Y."/>
            <person name="Dear P."/>
            <person name="Doerig C."/>
            <person name="Gruber A."/>
            <person name="Parkinson J."/>
            <person name="Shirley M."/>
            <person name="Wan K.L."/>
            <person name="Berriman M."/>
            <person name="Tomley F."/>
            <person name="Pain A."/>
        </authorList>
    </citation>
    <scope>NUCLEOTIDE SEQUENCE [LARGE SCALE GENOMIC DNA]</scope>
    <source>
        <strain evidence="2">Houghton</strain>
    </source>
</reference>
<feature type="compositionally biased region" description="Polar residues" evidence="1">
    <location>
        <begin position="144"/>
        <end position="157"/>
    </location>
</feature>
<dbReference type="Proteomes" id="UP000030747">
    <property type="component" value="Unassembled WGS sequence"/>
</dbReference>
<dbReference type="InterPro" id="IPR009563">
    <property type="entry name" value="SSSCA1"/>
</dbReference>
<dbReference type="PANTHER" id="PTHR16537">
    <property type="entry name" value="SJOEGREN SYNDROME/SCLERODERMA AUTOANTIGEN 1"/>
    <property type="match status" value="1"/>
</dbReference>
<evidence type="ECO:0000313" key="2">
    <source>
        <dbReference type="EMBL" id="CDJ44934.1"/>
    </source>
</evidence>
<dbReference type="Pfam" id="PF06677">
    <property type="entry name" value="Auto_anti-p27"/>
    <property type="match status" value="1"/>
</dbReference>
<proteinExistence type="predicted"/>
<dbReference type="RefSeq" id="XP_013235681.1">
    <property type="nucleotide sequence ID" value="XM_013380227.1"/>
</dbReference>
<sequence length="157" mass="17526">MATGKKQTESEMLAEKLLQGWTMLSENCPYCSRVPLMRQRQGKDWCVACSRFAPTNPAQQQQQQQQQQQKQQDEEEDETSDSGSEKSERLASATGEPFELRGSFRLQATPEERLAACSAALKREGEAAAEALKQQHQQQQQQQECSPASTTAESVST</sequence>
<gene>
    <name evidence="2" type="ORF">ETH_00040265</name>
</gene>
<dbReference type="GeneID" id="25257093"/>
<reference evidence="2" key="2">
    <citation type="submission" date="2013-10" db="EMBL/GenBank/DDBJ databases">
        <authorList>
            <person name="Aslett M."/>
        </authorList>
    </citation>
    <scope>NUCLEOTIDE SEQUENCE [LARGE SCALE GENOMIC DNA]</scope>
    <source>
        <strain evidence="2">Houghton</strain>
    </source>
</reference>
<evidence type="ECO:0000256" key="1">
    <source>
        <dbReference type="SAM" id="MobiDB-lite"/>
    </source>
</evidence>
<dbReference type="InterPro" id="IPR051888">
    <property type="entry name" value="UPF0148_domain"/>
</dbReference>
<accession>U6L8S7</accession>
<evidence type="ECO:0000313" key="3">
    <source>
        <dbReference type="Proteomes" id="UP000030747"/>
    </source>
</evidence>
<dbReference type="EMBL" id="HG677849">
    <property type="protein sequence ID" value="CDJ44934.1"/>
    <property type="molecule type" value="Genomic_DNA"/>
</dbReference>
<feature type="region of interest" description="Disordered" evidence="1">
    <location>
        <begin position="56"/>
        <end position="109"/>
    </location>
</feature>
<dbReference type="PANTHER" id="PTHR16537:SF1">
    <property type="entry name" value="PROTEIN ZNRD2"/>
    <property type="match status" value="1"/>
</dbReference>
<feature type="compositionally biased region" description="Low complexity" evidence="1">
    <location>
        <begin position="59"/>
        <end position="70"/>
    </location>
</feature>
<organism evidence="2 3">
    <name type="scientific">Eimeria tenella</name>
    <name type="common">Coccidian parasite</name>
    <dbReference type="NCBI Taxonomy" id="5802"/>
    <lineage>
        <taxon>Eukaryota</taxon>
        <taxon>Sar</taxon>
        <taxon>Alveolata</taxon>
        <taxon>Apicomplexa</taxon>
        <taxon>Conoidasida</taxon>
        <taxon>Coccidia</taxon>
        <taxon>Eucoccidiorida</taxon>
        <taxon>Eimeriorina</taxon>
        <taxon>Eimeriidae</taxon>
        <taxon>Eimeria</taxon>
    </lineage>
</organism>
<dbReference type="VEuPathDB" id="ToxoDB:ETH2_0826100"/>
<dbReference type="VEuPathDB" id="ToxoDB:ETH_00040265"/>